<dbReference type="KEGG" id="bpx:BUPH_08389"/>
<gene>
    <name evidence="2" type="ORF">BUPH_08389</name>
</gene>
<dbReference type="EMBL" id="CP003865">
    <property type="protein sequence ID" value="AFT90407.1"/>
    <property type="molecule type" value="Genomic_DNA"/>
</dbReference>
<dbReference type="PATRIC" id="fig|1229205.11.peg.7161"/>
<evidence type="ECO:0000313" key="2">
    <source>
        <dbReference type="EMBL" id="AFT90407.1"/>
    </source>
</evidence>
<dbReference type="AlphaFoldDB" id="K0E0U3"/>
<evidence type="ECO:0000313" key="3">
    <source>
        <dbReference type="Proteomes" id="UP000010105"/>
    </source>
</evidence>
<name>K0E0U3_9BURK</name>
<feature type="region of interest" description="Disordered" evidence="1">
    <location>
        <begin position="1"/>
        <end position="76"/>
    </location>
</feature>
<dbReference type="HOGENOM" id="CLU_2647572_0_0_4"/>
<reference evidence="2 3" key="1">
    <citation type="journal article" date="2012" name="J. Bacteriol.">
        <title>Complete Genome Sequence of Burkholderia phenoliruptrix BR3459a (CLA1), a Heat-Tolerant, Nitrogen-Fixing Symbiont of Mimosa flocculosa.</title>
        <authorList>
            <person name="de Oliveira Cunha C."/>
            <person name="Goda Zuleta L.F."/>
            <person name="Paula de Almeida L.G."/>
            <person name="Prioli Ciapina L."/>
            <person name="Lustrino Borges W."/>
            <person name="Pitard R.M."/>
            <person name="Baldani J.I."/>
            <person name="Straliotto R."/>
            <person name="de Faria S.M."/>
            <person name="Hungria M."/>
            <person name="Sousa Cavada B."/>
            <person name="Mercante F.M."/>
            <person name="Ribeiro de Vasconcelos A.T."/>
        </authorList>
    </citation>
    <scope>NUCLEOTIDE SEQUENCE [LARGE SCALE GENOMIC DNA]</scope>
    <source>
        <strain evidence="2 3">BR3459a</strain>
        <plasmid evidence="2 3">pSYMBR3459</plasmid>
    </source>
</reference>
<proteinExistence type="predicted"/>
<organism evidence="2 3">
    <name type="scientific">Paraburkholderia phenoliruptrix BR3459a</name>
    <dbReference type="NCBI Taxonomy" id="1229205"/>
    <lineage>
        <taxon>Bacteria</taxon>
        <taxon>Pseudomonadati</taxon>
        <taxon>Pseudomonadota</taxon>
        <taxon>Betaproteobacteria</taxon>
        <taxon>Burkholderiales</taxon>
        <taxon>Burkholderiaceae</taxon>
        <taxon>Paraburkholderia</taxon>
    </lineage>
</organism>
<keyword evidence="2" id="KW-0614">Plasmid</keyword>
<accession>K0E0U3</accession>
<protein>
    <submittedName>
        <fullName evidence="2">Uncharacterized protein</fullName>
    </submittedName>
</protein>
<sequence length="76" mass="8204">MPNMSMREAEKLPNATSTEPTLPPACSTAISVMWNPAIEKQAARPRLPNEPEPQRSDAPADYGSQRAVRKDAGACP</sequence>
<dbReference type="Proteomes" id="UP000010105">
    <property type="component" value="Plasmid pSYMBR3459"/>
</dbReference>
<evidence type="ECO:0000256" key="1">
    <source>
        <dbReference type="SAM" id="MobiDB-lite"/>
    </source>
</evidence>
<geneLocation type="plasmid" evidence="2 3">
    <name>pSYMBR3459</name>
</geneLocation>